<protein>
    <submittedName>
        <fullName evidence="2">Glycosyl transferase</fullName>
    </submittedName>
</protein>
<name>A0A0N5C610_STREA</name>
<evidence type="ECO:0000313" key="2">
    <source>
        <dbReference type="WBParaSite" id="SPAL_0001338600.1"/>
    </source>
</evidence>
<organism evidence="1 2">
    <name type="scientific">Strongyloides papillosus</name>
    <name type="common">Intestinal threadworm</name>
    <dbReference type="NCBI Taxonomy" id="174720"/>
    <lineage>
        <taxon>Eukaryota</taxon>
        <taxon>Metazoa</taxon>
        <taxon>Ecdysozoa</taxon>
        <taxon>Nematoda</taxon>
        <taxon>Chromadorea</taxon>
        <taxon>Rhabditida</taxon>
        <taxon>Tylenchina</taxon>
        <taxon>Panagrolaimomorpha</taxon>
        <taxon>Strongyloidoidea</taxon>
        <taxon>Strongyloididae</taxon>
        <taxon>Strongyloides</taxon>
    </lineage>
</organism>
<sequence>MNSDVGAAFLIDENKDLFNKESRDNLLHKINNMTFVKNFDNYDLINVKLIKECYESTNINNNNTIKNIIQTINH</sequence>
<keyword evidence="1" id="KW-1185">Reference proteome</keyword>
<dbReference type="AlphaFoldDB" id="A0A0N5C610"/>
<evidence type="ECO:0000313" key="1">
    <source>
        <dbReference type="Proteomes" id="UP000046392"/>
    </source>
</evidence>
<dbReference type="Proteomes" id="UP000046392">
    <property type="component" value="Unplaced"/>
</dbReference>
<reference evidence="2" key="1">
    <citation type="submission" date="2017-02" db="UniProtKB">
        <authorList>
            <consortium name="WormBaseParasite"/>
        </authorList>
    </citation>
    <scope>IDENTIFICATION</scope>
</reference>
<dbReference type="WBParaSite" id="SPAL_0001338600.1">
    <property type="protein sequence ID" value="SPAL_0001338600.1"/>
    <property type="gene ID" value="SPAL_0001338600"/>
</dbReference>
<accession>A0A0N5C610</accession>
<proteinExistence type="predicted"/>